<evidence type="ECO:0000313" key="2">
    <source>
        <dbReference type="Proteomes" id="UP000695562"/>
    </source>
</evidence>
<gene>
    <name evidence="1" type="ORF">CYY_009769</name>
</gene>
<dbReference type="EMBL" id="AJWJ01000801">
    <property type="protein sequence ID" value="KAF2068908.1"/>
    <property type="molecule type" value="Genomic_DNA"/>
</dbReference>
<dbReference type="Proteomes" id="UP000695562">
    <property type="component" value="Unassembled WGS sequence"/>
</dbReference>
<dbReference type="SUPFAM" id="SSF52317">
    <property type="entry name" value="Class I glutamine amidotransferase-like"/>
    <property type="match status" value="1"/>
</dbReference>
<evidence type="ECO:0000313" key="1">
    <source>
        <dbReference type="EMBL" id="KAF2068908.1"/>
    </source>
</evidence>
<sequence>MCCQDDLYWKAKSISQFEHSPKFKNKSAIQTWKQFYRLSQIPRYLIIGSEIDEFRIIDVKDKILANINQKNNINTTVCIDHFNLYGFKNLPDIFKYDSILFFSYCGFRQKSIGSILASYVDQGGGVVIAAYANCGKGNRLEGRWLEENYSPFSDGATQRVSFLKMGKRLVPNHPILQNINNLSGGAQSSHSDARVSPDAVVISEWDNGRPLISELMTKTSPVIGLNFYPPSDEFDRSSWDASTDGYQLIFNSLHYVSTRFSNNHHYFNNNNSDSESNYIFKDRDNNCNNNNRFSLQTLSVSISQDNLDTTADSFTSSFSSSSSSSDESINDF</sequence>
<dbReference type="AlphaFoldDB" id="A0A8J4UVK0"/>
<comment type="caution">
    <text evidence="1">The sequence shown here is derived from an EMBL/GenBank/DDBJ whole genome shotgun (WGS) entry which is preliminary data.</text>
</comment>
<protein>
    <submittedName>
        <fullName evidence="1">Uncharacterized protein</fullName>
    </submittedName>
</protein>
<accession>A0A8J4UVK0</accession>
<dbReference type="OrthoDB" id="19382at2759"/>
<proteinExistence type="predicted"/>
<reference evidence="1" key="1">
    <citation type="submission" date="2020-01" db="EMBL/GenBank/DDBJ databases">
        <title>Development of genomics and gene disruption for Polysphondylium violaceum indicates a role for the polyketide synthase stlB in stalk morphogenesis.</title>
        <authorList>
            <person name="Narita B."/>
            <person name="Kawabe Y."/>
            <person name="Kin K."/>
            <person name="Saito T."/>
            <person name="Gibbs R."/>
            <person name="Kuspa A."/>
            <person name="Muzny D."/>
            <person name="Queller D."/>
            <person name="Richards S."/>
            <person name="Strassman J."/>
            <person name="Sucgang R."/>
            <person name="Worley K."/>
            <person name="Schaap P."/>
        </authorList>
    </citation>
    <scope>NUCLEOTIDE SEQUENCE</scope>
    <source>
        <strain evidence="1">QSvi11</strain>
    </source>
</reference>
<dbReference type="InterPro" id="IPR029062">
    <property type="entry name" value="Class_I_gatase-like"/>
</dbReference>
<keyword evidence="2" id="KW-1185">Reference proteome</keyword>
<name>A0A8J4UVK0_9MYCE</name>
<organism evidence="1 2">
    <name type="scientific">Polysphondylium violaceum</name>
    <dbReference type="NCBI Taxonomy" id="133409"/>
    <lineage>
        <taxon>Eukaryota</taxon>
        <taxon>Amoebozoa</taxon>
        <taxon>Evosea</taxon>
        <taxon>Eumycetozoa</taxon>
        <taxon>Dictyostelia</taxon>
        <taxon>Dictyosteliales</taxon>
        <taxon>Dictyosteliaceae</taxon>
        <taxon>Polysphondylium</taxon>
    </lineage>
</organism>